<evidence type="ECO:0000313" key="1">
    <source>
        <dbReference type="EMBL" id="KAG5570983.1"/>
    </source>
</evidence>
<reference evidence="1 2" key="1">
    <citation type="submission" date="2020-09" db="EMBL/GenBank/DDBJ databases">
        <title>De no assembly of potato wild relative species, Solanum commersonii.</title>
        <authorList>
            <person name="Cho K."/>
        </authorList>
    </citation>
    <scope>NUCLEOTIDE SEQUENCE [LARGE SCALE GENOMIC DNA]</scope>
    <source>
        <strain evidence="1">LZ3.2</strain>
        <tissue evidence="1">Leaf</tissue>
    </source>
</reference>
<gene>
    <name evidence="1" type="ORF">H5410_060749</name>
</gene>
<accession>A0A9J5W6L0</accession>
<organism evidence="1 2">
    <name type="scientific">Solanum commersonii</name>
    <name type="common">Commerson's wild potato</name>
    <name type="synonym">Commerson's nightshade</name>
    <dbReference type="NCBI Taxonomy" id="4109"/>
    <lineage>
        <taxon>Eukaryota</taxon>
        <taxon>Viridiplantae</taxon>
        <taxon>Streptophyta</taxon>
        <taxon>Embryophyta</taxon>
        <taxon>Tracheophyta</taxon>
        <taxon>Spermatophyta</taxon>
        <taxon>Magnoliopsida</taxon>
        <taxon>eudicotyledons</taxon>
        <taxon>Gunneridae</taxon>
        <taxon>Pentapetalae</taxon>
        <taxon>asterids</taxon>
        <taxon>lamiids</taxon>
        <taxon>Solanales</taxon>
        <taxon>Solanaceae</taxon>
        <taxon>Solanoideae</taxon>
        <taxon>Solaneae</taxon>
        <taxon>Solanum</taxon>
    </lineage>
</organism>
<name>A0A9J5W6L0_SOLCO</name>
<proteinExistence type="predicted"/>
<dbReference type="Proteomes" id="UP000824120">
    <property type="component" value="Chromosome 12"/>
</dbReference>
<evidence type="ECO:0000313" key="2">
    <source>
        <dbReference type="Proteomes" id="UP000824120"/>
    </source>
</evidence>
<comment type="caution">
    <text evidence="1">The sequence shown here is derived from an EMBL/GenBank/DDBJ whole genome shotgun (WGS) entry which is preliminary data.</text>
</comment>
<dbReference type="AlphaFoldDB" id="A0A9J5W6L0"/>
<dbReference type="EMBL" id="JACXVP010000012">
    <property type="protein sequence ID" value="KAG5570983.1"/>
    <property type="molecule type" value="Genomic_DNA"/>
</dbReference>
<keyword evidence="2" id="KW-1185">Reference proteome</keyword>
<protein>
    <submittedName>
        <fullName evidence="1">Uncharacterized protein</fullName>
    </submittedName>
</protein>
<sequence>MRELHYFTEISHFIQYTITRSFHMYMFILANQIQLHNTVKTNKDMLSGQPRRMIHCSYRESCSPYINSFSKFQKYLDLLKLLIEKS</sequence>